<feature type="compositionally biased region" description="Low complexity" evidence="1">
    <location>
        <begin position="686"/>
        <end position="697"/>
    </location>
</feature>
<dbReference type="EMBL" id="BLXT01005304">
    <property type="protein sequence ID" value="GFO21893.1"/>
    <property type="molecule type" value="Genomic_DNA"/>
</dbReference>
<reference evidence="3 4" key="1">
    <citation type="journal article" date="2021" name="Elife">
        <title>Chloroplast acquisition without the gene transfer in kleptoplastic sea slugs, Plakobranchus ocellatus.</title>
        <authorList>
            <person name="Maeda T."/>
            <person name="Takahashi S."/>
            <person name="Yoshida T."/>
            <person name="Shimamura S."/>
            <person name="Takaki Y."/>
            <person name="Nagai Y."/>
            <person name="Toyoda A."/>
            <person name="Suzuki Y."/>
            <person name="Arimoto A."/>
            <person name="Ishii H."/>
            <person name="Satoh N."/>
            <person name="Nishiyama T."/>
            <person name="Hasebe M."/>
            <person name="Maruyama T."/>
            <person name="Minagawa J."/>
            <person name="Obokata J."/>
            <person name="Shigenobu S."/>
        </authorList>
    </citation>
    <scope>NUCLEOTIDE SEQUENCE [LARGE SCALE GENOMIC DNA]</scope>
</reference>
<dbReference type="Gene3D" id="3.30.710.10">
    <property type="entry name" value="Potassium Channel Kv1.1, Chain A"/>
    <property type="match status" value="1"/>
</dbReference>
<name>A0AAV4BQN0_9GAST</name>
<dbReference type="InterPro" id="IPR001005">
    <property type="entry name" value="SANT/Myb"/>
</dbReference>
<dbReference type="CDD" id="cd00167">
    <property type="entry name" value="SANT"/>
    <property type="match status" value="1"/>
</dbReference>
<dbReference type="PANTHER" id="PTHR20946">
    <property type="entry name" value="SANT AND BTB DOMAIN REGULATOR OF CLASS SWITCH RECOMBINATION"/>
    <property type="match status" value="1"/>
</dbReference>
<dbReference type="Proteomes" id="UP000735302">
    <property type="component" value="Unassembled WGS sequence"/>
</dbReference>
<feature type="compositionally biased region" description="Basic and acidic residues" evidence="1">
    <location>
        <begin position="111"/>
        <end position="127"/>
    </location>
</feature>
<sequence>MNSVGNVEPSSRIGVTLDLILKTLIASSDFTTLETKNWDAIARLIPGTTAIQCARRYEELLTGGGGIAIQHLTRSLSSTGLITSASAASLTDYDSGSRSNNSSRPSSSKPKGREDKEKVSGNKDGHRREAKGPIMVIHVCDEAKNLKKDFHCPRDLLVQEMKYFAEYLSTDAQRWEEVDISVHCDVQIFDWLIKYVKRGSKEVQEEPKLEANNVVSILISSDFLKMDSLVSECIKFCHKNMSTIVSTPCNMGCINDRLLTRIADLFTHNEADEVKDRKDKFKSKLFSKKIEKLFEPEGINPDSPEKGTSLFRCSVCKRHLTNSLQSKVKCMPCRMTIDRNGKMTYSHVRDPKFDVNDFILELKSQLKTWRDVYWRLWGTINSLTCSRCGEVFPLTEFGHCSYHPEQARYDNEPGAPSSCVGIHPCCHQTSLRFDPALIVKGCRVKDHIILLPDTPTSGNAGGGEGGTVDKSAAGIKPAKSTIQRIYDDLLARRDVICVPYQRLSDLNDLKIDVFQNEVYACHTHTSGLHLPSLSTAGAVEGKSESRPRLQALTMEKEVSYYLDDVGFGESDEESGDDEASKDTSSNKRLNKGLKKSRVTVEPQAILLGAPGFEQTKKSTWDTQRSMRYNQDAQRQEDARRMKEIRLFLTRLRLNLDKVDMRPKKELAGGLFCKLESQWKANNIQNQGKQQQQPFQFRGRPKPLGPVRSSVS</sequence>
<evidence type="ECO:0000313" key="3">
    <source>
        <dbReference type="EMBL" id="GFO21893.1"/>
    </source>
</evidence>
<feature type="region of interest" description="Disordered" evidence="1">
    <location>
        <begin position="567"/>
        <end position="595"/>
    </location>
</feature>
<comment type="caution">
    <text evidence="3">The sequence shown here is derived from an EMBL/GenBank/DDBJ whole genome shotgun (WGS) entry which is preliminary data.</text>
</comment>
<dbReference type="AlphaFoldDB" id="A0AAV4BQN0"/>
<dbReference type="InterPro" id="IPR011333">
    <property type="entry name" value="SKP1/BTB/POZ_sf"/>
</dbReference>
<evidence type="ECO:0000256" key="1">
    <source>
        <dbReference type="SAM" id="MobiDB-lite"/>
    </source>
</evidence>
<evidence type="ECO:0000259" key="2">
    <source>
        <dbReference type="Pfam" id="PF11822"/>
    </source>
</evidence>
<feature type="region of interest" description="Disordered" evidence="1">
    <location>
        <begin position="91"/>
        <end position="127"/>
    </location>
</feature>
<organism evidence="3 4">
    <name type="scientific">Plakobranchus ocellatus</name>
    <dbReference type="NCBI Taxonomy" id="259542"/>
    <lineage>
        <taxon>Eukaryota</taxon>
        <taxon>Metazoa</taxon>
        <taxon>Spiralia</taxon>
        <taxon>Lophotrochozoa</taxon>
        <taxon>Mollusca</taxon>
        <taxon>Gastropoda</taxon>
        <taxon>Heterobranchia</taxon>
        <taxon>Euthyneura</taxon>
        <taxon>Panpulmonata</taxon>
        <taxon>Sacoglossa</taxon>
        <taxon>Placobranchoidea</taxon>
        <taxon>Plakobranchidae</taxon>
        <taxon>Plakobranchus</taxon>
    </lineage>
</organism>
<proteinExistence type="predicted"/>
<feature type="domain" description="SANT and BTB" evidence="2">
    <location>
        <begin position="135"/>
        <end position="234"/>
    </location>
</feature>
<dbReference type="PANTHER" id="PTHR20946:SF0">
    <property type="entry name" value="SANT AND BTB DOMAIN REGULATOR OF CLASS SWITCH RECOMBINATION"/>
    <property type="match status" value="1"/>
</dbReference>
<accession>A0AAV4BQN0</accession>
<feature type="compositionally biased region" description="Low complexity" evidence="1">
    <location>
        <begin position="96"/>
        <end position="109"/>
    </location>
</feature>
<dbReference type="InterPro" id="IPR045902">
    <property type="entry name" value="SANBR-like"/>
</dbReference>
<keyword evidence="4" id="KW-1185">Reference proteome</keyword>
<protein>
    <recommendedName>
        <fullName evidence="2">SANT and BTB domain-containing protein</fullName>
    </recommendedName>
</protein>
<evidence type="ECO:0000313" key="4">
    <source>
        <dbReference type="Proteomes" id="UP000735302"/>
    </source>
</evidence>
<dbReference type="Pfam" id="PF11822">
    <property type="entry name" value="BTB_SANBR"/>
    <property type="match status" value="1"/>
</dbReference>
<dbReference type="InterPro" id="IPR021777">
    <property type="entry name" value="SANBR_BTB"/>
</dbReference>
<gene>
    <name evidence="3" type="ORF">PoB_004839800</name>
</gene>
<feature type="region of interest" description="Disordered" evidence="1">
    <location>
        <begin position="682"/>
        <end position="711"/>
    </location>
</feature>